<comment type="subcellular location">
    <subcellularLocation>
        <location evidence="1">Secreted</location>
        <location evidence="1">Cell wall</location>
    </subcellularLocation>
</comment>
<dbReference type="SUPFAM" id="SSF51126">
    <property type="entry name" value="Pectin lyase-like"/>
    <property type="match status" value="1"/>
</dbReference>
<reference evidence="11" key="1">
    <citation type="submission" date="2023-05" db="EMBL/GenBank/DDBJ databases">
        <authorList>
            <person name="Wang Y."/>
            <person name="Fan Z."/>
        </authorList>
    </citation>
    <scope>NUCLEOTIDE SEQUENCE</scope>
</reference>
<keyword evidence="5 9" id="KW-0378">Hydrolase</keyword>
<dbReference type="Pfam" id="PF00295">
    <property type="entry name" value="Glyco_hydro_28"/>
    <property type="match status" value="1"/>
</dbReference>
<evidence type="ECO:0000256" key="3">
    <source>
        <dbReference type="ARBA" id="ARBA00022512"/>
    </source>
</evidence>
<name>A0AA49XAB8_FICCA</name>
<dbReference type="InterPro" id="IPR012334">
    <property type="entry name" value="Pectin_lyas_fold"/>
</dbReference>
<dbReference type="GO" id="GO:0005975">
    <property type="term" value="P:carbohydrate metabolic process"/>
    <property type="evidence" value="ECO:0007669"/>
    <property type="project" value="InterPro"/>
</dbReference>
<dbReference type="InterPro" id="IPR011050">
    <property type="entry name" value="Pectin_lyase_fold/virulence"/>
</dbReference>
<dbReference type="InterPro" id="IPR006626">
    <property type="entry name" value="PbH1"/>
</dbReference>
<evidence type="ECO:0000256" key="1">
    <source>
        <dbReference type="ARBA" id="ARBA00004191"/>
    </source>
</evidence>
<sequence>MAILPHPLMIIFVTLMSHTTLSSSSSAAAAAAATYNVASLGAKADGKTDSTKAFLAAWAKACASPKPVVVYVPQGRFFLKNVVFGGKCNNNDVTFRIAGTLVAPSEYRVIGDAGYWIFFEHVNGVTISGGILDAQGTSLWACKTSGKSCPSGATTLGFSNSKNIKIMGLTSLNSQLFHIVINGCNNVKLQGVKVSASSTSPNTDGIHVQASTGVTILNSQIGTGDDCVSIGPGTTNLWIEDIACGPGHGISIGSLGKELKEAGVQNVTVKTATFRGTQNGLRIKSWGRPSSGFARNILFQSAVMINVQNPIIIDQNYCPNNKNCPGQDSGVKVSDATYQDIHGTSATEVAVKFDCSSKSPCNNISLQDVKLTYKNVLPAQASCNHAAGSASGLVQPSSCL</sequence>
<keyword evidence="4" id="KW-0964">Secreted</keyword>
<evidence type="ECO:0000256" key="4">
    <source>
        <dbReference type="ARBA" id="ARBA00022525"/>
    </source>
</evidence>
<accession>A0AA49XAB8</accession>
<dbReference type="SMART" id="SM00710">
    <property type="entry name" value="PbH1"/>
    <property type="match status" value="4"/>
</dbReference>
<dbReference type="GO" id="GO:0004650">
    <property type="term" value="F:polygalacturonase activity"/>
    <property type="evidence" value="ECO:0007669"/>
    <property type="project" value="UniProtKB-EC"/>
</dbReference>
<dbReference type="EC" id="3.2.1.15" evidence="11"/>
<dbReference type="PROSITE" id="PS00502">
    <property type="entry name" value="POLYGALACTURONASE"/>
    <property type="match status" value="1"/>
</dbReference>
<evidence type="ECO:0000313" key="11">
    <source>
        <dbReference type="EMBL" id="WLP01548.1"/>
    </source>
</evidence>
<dbReference type="AlphaFoldDB" id="A0AA49XAB8"/>
<keyword evidence="10" id="KW-0732">Signal</keyword>
<feature type="chain" id="PRO_5041239259" evidence="10">
    <location>
        <begin position="25"/>
        <end position="400"/>
    </location>
</feature>
<evidence type="ECO:0000256" key="8">
    <source>
        <dbReference type="PROSITE-ProRule" id="PRU10052"/>
    </source>
</evidence>
<evidence type="ECO:0000256" key="5">
    <source>
        <dbReference type="ARBA" id="ARBA00022801"/>
    </source>
</evidence>
<dbReference type="InterPro" id="IPR000743">
    <property type="entry name" value="Glyco_hydro_28"/>
</dbReference>
<keyword evidence="6 9" id="KW-0326">Glycosidase</keyword>
<gene>
    <name evidence="11" type="primary">PG</name>
</gene>
<dbReference type="FunFam" id="2.160.20.10:FF:000016">
    <property type="entry name" value="Polygalacturonase 7"/>
    <property type="match status" value="1"/>
</dbReference>
<keyword evidence="7" id="KW-0961">Cell wall biogenesis/degradation</keyword>
<dbReference type="EMBL" id="OQ982383">
    <property type="protein sequence ID" value="WLP01548.1"/>
    <property type="molecule type" value="mRNA"/>
</dbReference>
<dbReference type="Gene3D" id="2.160.20.10">
    <property type="entry name" value="Single-stranded right-handed beta-helix, Pectin lyase-like"/>
    <property type="match status" value="1"/>
</dbReference>
<evidence type="ECO:0000256" key="7">
    <source>
        <dbReference type="ARBA" id="ARBA00023316"/>
    </source>
</evidence>
<evidence type="ECO:0000256" key="6">
    <source>
        <dbReference type="ARBA" id="ARBA00023295"/>
    </source>
</evidence>
<dbReference type="PANTHER" id="PTHR31375">
    <property type="match status" value="1"/>
</dbReference>
<dbReference type="GO" id="GO:0071555">
    <property type="term" value="P:cell wall organization"/>
    <property type="evidence" value="ECO:0007669"/>
    <property type="project" value="UniProtKB-KW"/>
</dbReference>
<feature type="active site" evidence="8">
    <location>
        <position position="248"/>
    </location>
</feature>
<organism evidence="11">
    <name type="scientific">Ficus carica</name>
    <name type="common">Common fig</name>
    <dbReference type="NCBI Taxonomy" id="3494"/>
    <lineage>
        <taxon>Eukaryota</taxon>
        <taxon>Viridiplantae</taxon>
        <taxon>Streptophyta</taxon>
        <taxon>Embryophyta</taxon>
        <taxon>Tracheophyta</taxon>
        <taxon>Spermatophyta</taxon>
        <taxon>Magnoliopsida</taxon>
        <taxon>eudicotyledons</taxon>
        <taxon>Gunneridae</taxon>
        <taxon>Pentapetalae</taxon>
        <taxon>rosids</taxon>
        <taxon>fabids</taxon>
        <taxon>Rosales</taxon>
        <taxon>Moraceae</taxon>
        <taxon>Ficeae</taxon>
        <taxon>Ficus</taxon>
    </lineage>
</organism>
<evidence type="ECO:0000256" key="2">
    <source>
        <dbReference type="ARBA" id="ARBA00008834"/>
    </source>
</evidence>
<evidence type="ECO:0000256" key="10">
    <source>
        <dbReference type="SAM" id="SignalP"/>
    </source>
</evidence>
<evidence type="ECO:0000256" key="9">
    <source>
        <dbReference type="RuleBase" id="RU361169"/>
    </source>
</evidence>
<comment type="similarity">
    <text evidence="2 9">Belongs to the glycosyl hydrolase 28 family.</text>
</comment>
<keyword evidence="3" id="KW-0134">Cell wall</keyword>
<proteinExistence type="evidence at transcript level"/>
<feature type="signal peptide" evidence="10">
    <location>
        <begin position="1"/>
        <end position="24"/>
    </location>
</feature>
<protein>
    <submittedName>
        <fullName evidence="11">Polygalacturonase</fullName>
        <ecNumber evidence="11">3.2.1.15</ecNumber>
    </submittedName>
</protein>